<sequence length="72" mass="7776">MNRLNSDGETIHPCLTPLRMSNQGPAAKQFQFGEETRSPLAARAAAGADRGALIEFQPRAAGARRGWNGRLL</sequence>
<name>A0A4C1Y622_EUMVA</name>
<reference evidence="2 3" key="1">
    <citation type="journal article" date="2019" name="Commun. Biol.">
        <title>The bagworm genome reveals a unique fibroin gene that provides high tensile strength.</title>
        <authorList>
            <person name="Kono N."/>
            <person name="Nakamura H."/>
            <person name="Ohtoshi R."/>
            <person name="Tomita M."/>
            <person name="Numata K."/>
            <person name="Arakawa K."/>
        </authorList>
    </citation>
    <scope>NUCLEOTIDE SEQUENCE [LARGE SCALE GENOMIC DNA]</scope>
</reference>
<feature type="region of interest" description="Disordered" evidence="1">
    <location>
        <begin position="1"/>
        <end position="22"/>
    </location>
</feature>
<evidence type="ECO:0000313" key="2">
    <source>
        <dbReference type="EMBL" id="GBP71671.1"/>
    </source>
</evidence>
<protein>
    <submittedName>
        <fullName evidence="2">Uncharacterized protein</fullName>
    </submittedName>
</protein>
<evidence type="ECO:0000256" key="1">
    <source>
        <dbReference type="SAM" id="MobiDB-lite"/>
    </source>
</evidence>
<comment type="caution">
    <text evidence="2">The sequence shown here is derived from an EMBL/GenBank/DDBJ whole genome shotgun (WGS) entry which is preliminary data.</text>
</comment>
<dbReference type="EMBL" id="BGZK01001117">
    <property type="protein sequence ID" value="GBP71671.1"/>
    <property type="molecule type" value="Genomic_DNA"/>
</dbReference>
<keyword evidence="3" id="KW-1185">Reference proteome</keyword>
<dbReference type="Proteomes" id="UP000299102">
    <property type="component" value="Unassembled WGS sequence"/>
</dbReference>
<organism evidence="2 3">
    <name type="scientific">Eumeta variegata</name>
    <name type="common">Bagworm moth</name>
    <name type="synonym">Eumeta japonica</name>
    <dbReference type="NCBI Taxonomy" id="151549"/>
    <lineage>
        <taxon>Eukaryota</taxon>
        <taxon>Metazoa</taxon>
        <taxon>Ecdysozoa</taxon>
        <taxon>Arthropoda</taxon>
        <taxon>Hexapoda</taxon>
        <taxon>Insecta</taxon>
        <taxon>Pterygota</taxon>
        <taxon>Neoptera</taxon>
        <taxon>Endopterygota</taxon>
        <taxon>Lepidoptera</taxon>
        <taxon>Glossata</taxon>
        <taxon>Ditrysia</taxon>
        <taxon>Tineoidea</taxon>
        <taxon>Psychidae</taxon>
        <taxon>Oiketicinae</taxon>
        <taxon>Eumeta</taxon>
    </lineage>
</organism>
<accession>A0A4C1Y622</accession>
<proteinExistence type="predicted"/>
<dbReference type="AlphaFoldDB" id="A0A4C1Y622"/>
<gene>
    <name evidence="2" type="ORF">EVAR_8277_1</name>
</gene>
<evidence type="ECO:0000313" key="3">
    <source>
        <dbReference type="Proteomes" id="UP000299102"/>
    </source>
</evidence>